<evidence type="ECO:0000313" key="12">
    <source>
        <dbReference type="EnsemblMetazoa" id="XP_019756429.1"/>
    </source>
</evidence>
<dbReference type="EnsemblMetazoa" id="XM_019900870.1">
    <property type="protein sequence ID" value="XP_019756429.1"/>
    <property type="gene ID" value="LOC109535055"/>
</dbReference>
<dbReference type="CDD" id="cd08028">
    <property type="entry name" value="LARP_3"/>
    <property type="match status" value="1"/>
</dbReference>
<dbReference type="OrthoDB" id="439993at2759"/>
<dbReference type="EMBL" id="KB740731">
    <property type="protein sequence ID" value="ENN79289.1"/>
    <property type="molecule type" value="Genomic_DNA"/>
</dbReference>
<evidence type="ECO:0000256" key="5">
    <source>
        <dbReference type="SAM" id="Coils"/>
    </source>
</evidence>
<dbReference type="InterPro" id="IPR006630">
    <property type="entry name" value="La_HTH"/>
</dbReference>
<evidence type="ECO:0000256" key="2">
    <source>
        <dbReference type="ARBA" id="ARBA00022884"/>
    </source>
</evidence>
<dbReference type="AlphaFoldDB" id="N6TFX5"/>
<feature type="coiled-coil region" evidence="5">
    <location>
        <begin position="50"/>
        <end position="84"/>
    </location>
</feature>
<dbReference type="PRINTS" id="PR00302">
    <property type="entry name" value="LUPUSLA"/>
</dbReference>
<evidence type="ECO:0000256" key="3">
    <source>
        <dbReference type="ARBA" id="ARBA00023242"/>
    </source>
</evidence>
<dbReference type="Gene3D" id="1.10.10.10">
    <property type="entry name" value="Winged helix-like DNA-binding domain superfamily/Winged helix DNA-binding domain"/>
    <property type="match status" value="1"/>
</dbReference>
<dbReference type="Proteomes" id="UP000030742">
    <property type="component" value="Unassembled WGS sequence"/>
</dbReference>
<dbReference type="GO" id="GO:0010494">
    <property type="term" value="C:cytoplasmic stress granule"/>
    <property type="evidence" value="ECO:0007669"/>
    <property type="project" value="TreeGrafter"/>
</dbReference>
<dbReference type="InterPro" id="IPR014886">
    <property type="entry name" value="La_xRRM"/>
</dbReference>
<dbReference type="Proteomes" id="UP000019118">
    <property type="component" value="Unassembled WGS sequence"/>
</dbReference>
<dbReference type="HOGENOM" id="CLU_042341_1_1_1"/>
<dbReference type="InterPro" id="IPR035979">
    <property type="entry name" value="RBD_domain_sf"/>
</dbReference>
<evidence type="ECO:0000313" key="13">
    <source>
        <dbReference type="Proteomes" id="UP000019118"/>
    </source>
</evidence>
<dbReference type="Pfam" id="PF05383">
    <property type="entry name" value="La"/>
    <property type="match status" value="1"/>
</dbReference>
<keyword evidence="2 4" id="KW-0694">RNA-binding</keyword>
<dbReference type="Gene3D" id="3.30.70.330">
    <property type="match status" value="2"/>
</dbReference>
<dbReference type="GO" id="GO:0045727">
    <property type="term" value="P:positive regulation of translation"/>
    <property type="evidence" value="ECO:0007669"/>
    <property type="project" value="TreeGrafter"/>
</dbReference>
<dbReference type="KEGG" id="dpa:109535055"/>
<evidence type="ECO:0000256" key="4">
    <source>
        <dbReference type="PROSITE-ProRule" id="PRU00332"/>
    </source>
</evidence>
<dbReference type="EMBL" id="KB632226">
    <property type="protein sequence ID" value="ERL90307.1"/>
    <property type="molecule type" value="Genomic_DNA"/>
</dbReference>
<dbReference type="InterPro" id="IPR012677">
    <property type="entry name" value="Nucleotide-bd_a/b_plait_sf"/>
</dbReference>
<feature type="region of interest" description="Disordered" evidence="6">
    <location>
        <begin position="301"/>
        <end position="339"/>
    </location>
</feature>
<evidence type="ECO:0000259" key="8">
    <source>
        <dbReference type="PROSITE" id="PS50961"/>
    </source>
</evidence>
<evidence type="ECO:0000256" key="1">
    <source>
        <dbReference type="ARBA" id="ARBA00004123"/>
    </source>
</evidence>
<keyword evidence="3" id="KW-0539">Nucleus</keyword>
<evidence type="ECO:0000256" key="6">
    <source>
        <dbReference type="SAM" id="MobiDB-lite"/>
    </source>
</evidence>
<dbReference type="GO" id="GO:1990904">
    <property type="term" value="C:ribonucleoprotein complex"/>
    <property type="evidence" value="ECO:0007669"/>
    <property type="project" value="UniProtKB-UniRule"/>
</dbReference>
<dbReference type="GO" id="GO:0005634">
    <property type="term" value="C:nucleus"/>
    <property type="evidence" value="ECO:0007669"/>
    <property type="project" value="UniProtKB-SubCell"/>
</dbReference>
<reference evidence="12" key="2">
    <citation type="submission" date="2024-08" db="UniProtKB">
        <authorList>
            <consortium name="EnsemblMetazoa"/>
        </authorList>
    </citation>
    <scope>IDENTIFICATION</scope>
</reference>
<evidence type="ECO:0000313" key="14">
    <source>
        <dbReference type="Proteomes" id="UP000030742"/>
    </source>
</evidence>
<dbReference type="InterPro" id="IPR036388">
    <property type="entry name" value="WH-like_DNA-bd_sf"/>
</dbReference>
<dbReference type="SUPFAM" id="SSF54928">
    <property type="entry name" value="RNA-binding domain, RBD"/>
    <property type="match status" value="1"/>
</dbReference>
<accession>N6TFX5</accession>
<reference evidence="13 14" key="1">
    <citation type="journal article" date="2013" name="Genome Biol.">
        <title>Draft genome of the mountain pine beetle, Dendroctonus ponderosae Hopkins, a major forest pest.</title>
        <authorList>
            <person name="Keeling C.I."/>
            <person name="Yuen M.M."/>
            <person name="Liao N.Y."/>
            <person name="Docking T.R."/>
            <person name="Chan S.K."/>
            <person name="Taylor G.A."/>
            <person name="Palmquist D.L."/>
            <person name="Jackman S.D."/>
            <person name="Nguyen A."/>
            <person name="Li M."/>
            <person name="Henderson H."/>
            <person name="Janes J.K."/>
            <person name="Zhao Y."/>
            <person name="Pandoh P."/>
            <person name="Moore R."/>
            <person name="Sperling F.A."/>
            <person name="Huber D.P."/>
            <person name="Birol I."/>
            <person name="Jones S.J."/>
            <person name="Bohlmann J."/>
        </authorList>
    </citation>
    <scope>NUCLEOTIDE SEQUENCE</scope>
</reference>
<dbReference type="SUPFAM" id="SSF46785">
    <property type="entry name" value="Winged helix' DNA-binding domain"/>
    <property type="match status" value="1"/>
</dbReference>
<dbReference type="GO" id="GO:0005829">
    <property type="term" value="C:cytosol"/>
    <property type="evidence" value="ECO:0007669"/>
    <property type="project" value="TreeGrafter"/>
</dbReference>
<evidence type="ECO:0000313" key="10">
    <source>
        <dbReference type="EMBL" id="ENN79289.1"/>
    </source>
</evidence>
<dbReference type="Pfam" id="PF08777">
    <property type="entry name" value="RRM_3"/>
    <property type="match status" value="1"/>
</dbReference>
<dbReference type="GO" id="GO:0008033">
    <property type="term" value="P:tRNA processing"/>
    <property type="evidence" value="ECO:0007669"/>
    <property type="project" value="TreeGrafter"/>
</dbReference>
<dbReference type="InterPro" id="IPR000504">
    <property type="entry name" value="RRM_dom"/>
</dbReference>
<evidence type="ECO:0000259" key="7">
    <source>
        <dbReference type="PROSITE" id="PS50102"/>
    </source>
</evidence>
<dbReference type="InterPro" id="IPR002344">
    <property type="entry name" value="Lupus_La"/>
</dbReference>
<dbReference type="Pfam" id="PF00076">
    <property type="entry name" value="RRM_1"/>
    <property type="match status" value="1"/>
</dbReference>
<sequence length="339" mass="39274">MANELEKKIIRQIEFYFGDINLPRDKFLLEKVKEDEGWVSLETMLKFNRLANLSKDLKVIADALEKSEEKVVVLNDDKTKVKRNPEKPLPDNNDERLAKLREKSAYAKGFPLDAELNDIIDFMDQYGPIESVIRRTHSKEHQFKGSCFIVFKTIELAKKFVELDGVKFKDLDLIRKMQNDYFADKKKKYEERKKLQKEKQNAVLKESAEKIEFPNGAILHFSGIPEGQQLTREEIKEKITEASGFDVVYIDFNKGDLEGYVRFAKENNAAEFFKTLTEGELQIGENKLKARALEGDEEKEYLKKTSEAMATQRIKQKSYGRKRKGNFGGGKNAKHSKKQ</sequence>
<dbReference type="PROSITE" id="PS50102">
    <property type="entry name" value="RRM"/>
    <property type="match status" value="1"/>
</dbReference>
<dbReference type="PROSITE" id="PS51939">
    <property type="entry name" value="XRRM"/>
    <property type="match status" value="1"/>
</dbReference>
<dbReference type="PANTHER" id="PTHR22792">
    <property type="entry name" value="LUPUS LA PROTEIN-RELATED"/>
    <property type="match status" value="1"/>
</dbReference>
<dbReference type="SMART" id="SM00715">
    <property type="entry name" value="LA"/>
    <property type="match status" value="1"/>
</dbReference>
<dbReference type="InterPro" id="IPR045180">
    <property type="entry name" value="La_dom_prot"/>
</dbReference>
<keyword evidence="13" id="KW-1185">Reference proteome</keyword>
<dbReference type="SMART" id="SM00360">
    <property type="entry name" value="RRM"/>
    <property type="match status" value="2"/>
</dbReference>
<feature type="domain" description="HTH La-type RNA-binding" evidence="8">
    <location>
        <begin position="1"/>
        <end position="91"/>
    </location>
</feature>
<comment type="subcellular location">
    <subcellularLocation>
        <location evidence="1">Nucleus</location>
    </subcellularLocation>
</comment>
<evidence type="ECO:0000313" key="11">
    <source>
        <dbReference type="EMBL" id="ERL90307.1"/>
    </source>
</evidence>
<feature type="non-terminal residue" evidence="10">
    <location>
        <position position="1"/>
    </location>
</feature>
<feature type="domain" description="RRM" evidence="7">
    <location>
        <begin position="103"/>
        <end position="178"/>
    </location>
</feature>
<dbReference type="CDD" id="cd12291">
    <property type="entry name" value="RRM1_La"/>
    <property type="match status" value="1"/>
</dbReference>
<feature type="domain" description="XRRM" evidence="9">
    <location>
        <begin position="212"/>
        <end position="335"/>
    </location>
</feature>
<dbReference type="STRING" id="77166.N6TFX5"/>
<dbReference type="PROSITE" id="PS50961">
    <property type="entry name" value="HTH_LA"/>
    <property type="match status" value="1"/>
</dbReference>
<organism evidence="10">
    <name type="scientific">Dendroctonus ponderosae</name>
    <name type="common">Mountain pine beetle</name>
    <dbReference type="NCBI Taxonomy" id="77166"/>
    <lineage>
        <taxon>Eukaryota</taxon>
        <taxon>Metazoa</taxon>
        <taxon>Ecdysozoa</taxon>
        <taxon>Arthropoda</taxon>
        <taxon>Hexapoda</taxon>
        <taxon>Insecta</taxon>
        <taxon>Pterygota</taxon>
        <taxon>Neoptera</taxon>
        <taxon>Endopterygota</taxon>
        <taxon>Coleoptera</taxon>
        <taxon>Polyphaga</taxon>
        <taxon>Cucujiformia</taxon>
        <taxon>Curculionidae</taxon>
        <taxon>Scolytinae</taxon>
        <taxon>Dendroctonus</taxon>
    </lineage>
</organism>
<dbReference type="PANTHER" id="PTHR22792:SF166">
    <property type="entry name" value="LUPUS LA PROTEIN HOMOLOG"/>
    <property type="match status" value="1"/>
</dbReference>
<evidence type="ECO:0000259" key="9">
    <source>
        <dbReference type="PROSITE" id="PS51939"/>
    </source>
</evidence>
<name>N6TFX5_DENPD</name>
<dbReference type="InterPro" id="IPR036390">
    <property type="entry name" value="WH_DNA-bd_sf"/>
</dbReference>
<keyword evidence="5" id="KW-0175">Coiled coil</keyword>
<dbReference type="GO" id="GO:0003729">
    <property type="term" value="F:mRNA binding"/>
    <property type="evidence" value="ECO:0007669"/>
    <property type="project" value="TreeGrafter"/>
</dbReference>
<feature type="compositionally biased region" description="Basic residues" evidence="6">
    <location>
        <begin position="314"/>
        <end position="325"/>
    </location>
</feature>
<protein>
    <submittedName>
        <fullName evidence="10 12">Uncharacterized protein</fullName>
    </submittedName>
</protein>
<proteinExistence type="predicted"/>
<gene>
    <name evidence="12" type="primary">109535055</name>
    <name evidence="11" type="ORF">D910_07658</name>
    <name evidence="10" type="ORF">YQE_04265</name>
</gene>
<dbReference type="OMA" id="QFERSIY"/>